<dbReference type="GO" id="GO:0016301">
    <property type="term" value="F:kinase activity"/>
    <property type="evidence" value="ECO:0007669"/>
    <property type="project" value="UniProtKB-KW"/>
</dbReference>
<name>A0A941IU50_9ACTN</name>
<dbReference type="RefSeq" id="WP_212533042.1">
    <property type="nucleotide sequence ID" value="NZ_JAGSOG010000305.1"/>
</dbReference>
<dbReference type="PANTHER" id="PTHR43190:SF3">
    <property type="entry name" value="N-ACETYL-D-GLUCOSAMINE KINASE"/>
    <property type="match status" value="1"/>
</dbReference>
<keyword evidence="2" id="KW-0418">Kinase</keyword>
<dbReference type="Gene3D" id="3.30.420.40">
    <property type="match status" value="2"/>
</dbReference>
<dbReference type="Proteomes" id="UP000675781">
    <property type="component" value="Unassembled WGS sequence"/>
</dbReference>
<proteinExistence type="predicted"/>
<keyword evidence="3" id="KW-1185">Reference proteome</keyword>
<evidence type="ECO:0000259" key="1">
    <source>
        <dbReference type="Pfam" id="PF01869"/>
    </source>
</evidence>
<dbReference type="SUPFAM" id="SSF53067">
    <property type="entry name" value="Actin-like ATPase domain"/>
    <property type="match status" value="2"/>
</dbReference>
<dbReference type="InterPro" id="IPR043129">
    <property type="entry name" value="ATPase_NBD"/>
</dbReference>
<sequence>MTARLVLGLDVGGTSTRALAVDAVSGERLGSGRAPGANPVAHGVGRAAENIAAALKEALAGRDPADVHACVVGLAGASKVAADPGTAAEFARLWLALGLGCEVAIVSDAAAAFAAGTPEPDGSVLVAGTGAVAAAVAGRRPWRWRDGHGWLLGDDGSGFWIGRQAARAALAALDASGPAAAPPAAGPLVESVLATYLDTESADDAPVPAPVPARLRTSALIAAVTARPPVNLAALVPCVLDAADAGDEVAAGILAEAARHLTSALGHVREPAATTPIVLAGGLLHPGTRVDRLVRRALAAAWPDAPIRAAIDGAAGAAWLAALPIHPPDRARDLHARLTQLTAE</sequence>
<evidence type="ECO:0000313" key="2">
    <source>
        <dbReference type="EMBL" id="MBR7838587.1"/>
    </source>
</evidence>
<comment type="caution">
    <text evidence="2">The sequence shown here is derived from an EMBL/GenBank/DDBJ whole genome shotgun (WGS) entry which is preliminary data.</text>
</comment>
<evidence type="ECO:0000313" key="3">
    <source>
        <dbReference type="Proteomes" id="UP000675781"/>
    </source>
</evidence>
<dbReference type="EMBL" id="JAGSOG010000305">
    <property type="protein sequence ID" value="MBR7838587.1"/>
    <property type="molecule type" value="Genomic_DNA"/>
</dbReference>
<keyword evidence="2" id="KW-0808">Transferase</keyword>
<dbReference type="AlphaFoldDB" id="A0A941IU50"/>
<organism evidence="2 3">
    <name type="scientific">Actinospica durhamensis</name>
    <dbReference type="NCBI Taxonomy" id="1508375"/>
    <lineage>
        <taxon>Bacteria</taxon>
        <taxon>Bacillati</taxon>
        <taxon>Actinomycetota</taxon>
        <taxon>Actinomycetes</taxon>
        <taxon>Catenulisporales</taxon>
        <taxon>Actinospicaceae</taxon>
        <taxon>Actinospica</taxon>
    </lineage>
</organism>
<gene>
    <name evidence="2" type="ORF">KDL01_35295</name>
</gene>
<feature type="domain" description="ATPase BadF/BadG/BcrA/BcrD type" evidence="1">
    <location>
        <begin position="7"/>
        <end position="321"/>
    </location>
</feature>
<accession>A0A941IU50</accession>
<reference evidence="2" key="1">
    <citation type="submission" date="2021-04" db="EMBL/GenBank/DDBJ databases">
        <title>Genome based classification of Actinospica acidithermotolerans sp. nov., an actinobacterium isolated from an Indonesian hot spring.</title>
        <authorList>
            <person name="Kusuma A.B."/>
            <person name="Putra K.E."/>
            <person name="Nafisah S."/>
            <person name="Loh J."/>
            <person name="Nouioui I."/>
            <person name="Goodfellow M."/>
        </authorList>
    </citation>
    <scope>NUCLEOTIDE SEQUENCE</scope>
    <source>
        <strain evidence="2">CSCA 57</strain>
    </source>
</reference>
<dbReference type="InterPro" id="IPR002731">
    <property type="entry name" value="ATPase_BadF"/>
</dbReference>
<dbReference type="InterPro" id="IPR052519">
    <property type="entry name" value="Euk-type_GlcNAc_Kinase"/>
</dbReference>
<dbReference type="Pfam" id="PF01869">
    <property type="entry name" value="BcrAD_BadFG"/>
    <property type="match status" value="1"/>
</dbReference>
<dbReference type="PANTHER" id="PTHR43190">
    <property type="entry name" value="N-ACETYL-D-GLUCOSAMINE KINASE"/>
    <property type="match status" value="1"/>
</dbReference>
<protein>
    <submittedName>
        <fullName evidence="2">N-acetylglucosamine kinase</fullName>
    </submittedName>
</protein>